<dbReference type="EMBL" id="AMSG01000001">
    <property type="protein sequence ID" value="EKF56766.1"/>
    <property type="molecule type" value="Genomic_DNA"/>
</dbReference>
<dbReference type="InterPro" id="IPR027056">
    <property type="entry name" value="Gluconate_2DH_su3"/>
</dbReference>
<keyword evidence="2" id="KW-1185">Reference proteome</keyword>
<proteinExistence type="predicted"/>
<evidence type="ECO:0000313" key="2">
    <source>
        <dbReference type="Proteomes" id="UP000007364"/>
    </source>
</evidence>
<dbReference type="RefSeq" id="WP_008990095.1">
    <property type="nucleotide sequence ID" value="NZ_AMSG01000001.1"/>
</dbReference>
<accession>K2Q7D3</accession>
<dbReference type="Pfam" id="PF13618">
    <property type="entry name" value="Gluconate_2-dh3"/>
    <property type="match status" value="1"/>
</dbReference>
<dbReference type="eggNOG" id="ENOG50309X8">
    <property type="taxonomic scope" value="Bacteria"/>
</dbReference>
<dbReference type="Proteomes" id="UP000007364">
    <property type="component" value="Unassembled WGS sequence"/>
</dbReference>
<reference evidence="1 2" key="1">
    <citation type="journal article" date="2012" name="J. Bacteriol.">
        <title>Genome Sequence of Galbibacter marinum Type Strain ck-I2-15.</title>
        <authorList>
            <person name="Lai Q."/>
            <person name="Li C."/>
            <person name="Shao Z."/>
        </authorList>
    </citation>
    <scope>NUCLEOTIDE SEQUENCE [LARGE SCALE GENOMIC DNA]</scope>
    <source>
        <strain evidence="2">ck-I2-15</strain>
    </source>
</reference>
<name>K2Q7D3_9FLAO</name>
<comment type="caution">
    <text evidence="1">The sequence shown here is derived from an EMBL/GenBank/DDBJ whole genome shotgun (WGS) entry which is preliminary data.</text>
</comment>
<dbReference type="OrthoDB" id="6385145at2"/>
<dbReference type="STRING" id="555500.I215_01090"/>
<protein>
    <submittedName>
        <fullName evidence="1">Twin-arginine translocation pathway signal</fullName>
    </submittedName>
</protein>
<sequence>MKRRTALRNIGLVTGGLLLMPSCNFSPDRVPIVLNKLQITTDEEILLESIVDTILPETDTPGGVALKVQNFIWIQIDDCASPEQQASFLSGLRSFNPLVREWYYDDFVSLDAEKRLEILSSLLEAEDTPKPVYDFLNTTKHTSVWGYKNTEYYLTKLMPYQLVPGAFSYRTITINPNEKINTNA</sequence>
<dbReference type="AlphaFoldDB" id="K2Q7D3"/>
<evidence type="ECO:0000313" key="1">
    <source>
        <dbReference type="EMBL" id="EKF56766.1"/>
    </source>
</evidence>
<organism evidence="1 2">
    <name type="scientific">Galbibacter marinus</name>
    <dbReference type="NCBI Taxonomy" id="555500"/>
    <lineage>
        <taxon>Bacteria</taxon>
        <taxon>Pseudomonadati</taxon>
        <taxon>Bacteroidota</taxon>
        <taxon>Flavobacteriia</taxon>
        <taxon>Flavobacteriales</taxon>
        <taxon>Flavobacteriaceae</taxon>
        <taxon>Galbibacter</taxon>
    </lineage>
</organism>
<gene>
    <name evidence="1" type="ORF">I215_01090</name>
</gene>